<feature type="region of interest" description="Disordered" evidence="1">
    <location>
        <begin position="1"/>
        <end position="334"/>
    </location>
</feature>
<feature type="region of interest" description="Disordered" evidence="1">
    <location>
        <begin position="516"/>
        <end position="539"/>
    </location>
</feature>
<dbReference type="Proteomes" id="UP000018683">
    <property type="component" value="Unassembled WGS sequence"/>
</dbReference>
<dbReference type="AlphaFoldDB" id="V8C5B0"/>
<organism evidence="2 3">
    <name type="scientific">[Ruminococcus] lactaris CC59_002D</name>
    <dbReference type="NCBI Taxonomy" id="1073376"/>
    <lineage>
        <taxon>Bacteria</taxon>
        <taxon>Bacillati</taxon>
        <taxon>Bacillota</taxon>
        <taxon>Clostridia</taxon>
        <taxon>Lachnospirales</taxon>
        <taxon>Lachnospiraceae</taxon>
        <taxon>Mediterraneibacter</taxon>
    </lineage>
</organism>
<feature type="compositionally biased region" description="Basic and acidic residues" evidence="1">
    <location>
        <begin position="728"/>
        <end position="753"/>
    </location>
</feature>
<feature type="compositionally biased region" description="Acidic residues" evidence="1">
    <location>
        <begin position="1"/>
        <end position="198"/>
    </location>
</feature>
<feature type="compositionally biased region" description="Polar residues" evidence="1">
    <location>
        <begin position="682"/>
        <end position="705"/>
    </location>
</feature>
<feature type="compositionally biased region" description="Polar residues" evidence="1">
    <location>
        <begin position="250"/>
        <end position="273"/>
    </location>
</feature>
<feature type="compositionally biased region" description="Basic and acidic residues" evidence="1">
    <location>
        <begin position="706"/>
        <end position="715"/>
    </location>
</feature>
<feature type="compositionally biased region" description="Basic and acidic residues" evidence="1">
    <location>
        <begin position="311"/>
        <end position="321"/>
    </location>
</feature>
<evidence type="ECO:0008006" key="4">
    <source>
        <dbReference type="Google" id="ProtNLM"/>
    </source>
</evidence>
<feature type="compositionally biased region" description="Polar residues" evidence="1">
    <location>
        <begin position="373"/>
        <end position="382"/>
    </location>
</feature>
<reference evidence="2 3" key="1">
    <citation type="submission" date="2013-10" db="EMBL/GenBank/DDBJ databases">
        <title>The Genome Sequence of Ruminococcus lactaris CC59_002D.</title>
        <authorList>
            <consortium name="The Broad Institute Genomics Platform"/>
            <person name="Earl A."/>
            <person name="Allen-Vercoe E."/>
            <person name="Daigneault M."/>
            <person name="Young S.K."/>
            <person name="Zeng Q."/>
            <person name="Gargeya S."/>
            <person name="Fitzgerald M."/>
            <person name="Abouelleil A."/>
            <person name="Alvarado L."/>
            <person name="Chapman S.B."/>
            <person name="Gainer-Dewar J."/>
            <person name="Goldberg J."/>
            <person name="Griggs A."/>
            <person name="Gujja S."/>
            <person name="Hansen M."/>
            <person name="Howarth C."/>
            <person name="Imamovic A."/>
            <person name="Ireland A."/>
            <person name="Larimer J."/>
            <person name="McCowan C."/>
            <person name="Murphy C."/>
            <person name="Pearson M."/>
            <person name="Poon T.W."/>
            <person name="Priest M."/>
            <person name="Roberts A."/>
            <person name="Saif S."/>
            <person name="Shea T."/>
            <person name="Sykes S."/>
            <person name="Wortman J."/>
            <person name="Nusbaum C."/>
            <person name="Birren B."/>
        </authorList>
    </citation>
    <scope>NUCLEOTIDE SEQUENCE [LARGE SCALE GENOMIC DNA]</scope>
    <source>
        <strain evidence="2 3">CC59_002D</strain>
    </source>
</reference>
<sequence length="984" mass="109493">ADTEADTEDGDDYDEEDPGELEDYSDDTQDDCEAQADDTDFNADGDEADGDMDNDGEPDGSEADAETDSEDGDDVQDDGEAQTEDTDSNADGDEADGDIDNDGEPDGSEADAEADTEDGDGVQDDVEAQTEDTDSTADGDEADGDMDNDGEPDGSEADTEADTEDGDDTDDYDEEDLGELEDYSDDDSENRNEEDESTDGSNSEREQEEEEQAAEEENQKAAERAEDEAENADVHNADNNVDDAAESENRNPSENGTEQQNEPAETESTQTVDTENEAPRNDTEVQNDSADNKTDSSTDTRDQNEEQPDDTNSRMENKAETPEGEDAYRTAMNNMAEYMSEHNYGPDDYAEYSQDPEWQKLNADLQQSLGMEVTTDASTPSPESGKDVSATELPDNCVMVNASDIDMTYAQGMDSDQFWNHHGNTKEDYMRIAEGIPDVQQALDRGKSLDEIKQDPDLKDTAHAYFDPENMIKVEQQADGSYSFADDGRHRIAAAQELGYEIPVQVTNLPENANASAADVKPEGTATAEDVANKSDISSETRENLGAFEQNNWDNLSQVEKEQAVENLRDSIAKDLQLENKPNIAYYNNENPGDYGGYAASNNTIYINRFNMGDAAETADTIAHESRHCWQHERADNPQTEQDYQFKENFDDYVCPEDDYRGYRDQPVEADARDYAQNITDNILTGHPNATSEISPENTNSNATESEIRQREEGKGAVFDESSEIPTDIDKKVDDFESKVREPEQYDSKYDYDNQKKLEDYYKQGDGKLTDEQKSALTDELKTNYDATSKEDRGDVRVPENEKDVSCVYYDGNTKKYDIGYNWKDGTVPESREMKVMQVGDQFDRVGPPSGKCVGEVNSDGTCATREQRSIPYHLNEANITDEPSYHRYEAEQDFTKENLDNAIDNSSFYTDAQKAEMHQKVDDYYDRSHAKYGDGDGLAYGEIAPMFEDTTGSTGGGYQYDMPLSMDELENIGMISEVPRGSY</sequence>
<protein>
    <recommendedName>
        <fullName evidence="4">ParB/Sulfiredoxin domain-containing protein</fullName>
    </recommendedName>
</protein>
<feature type="region of interest" description="Disordered" evidence="1">
    <location>
        <begin position="682"/>
        <end position="753"/>
    </location>
</feature>
<accession>V8C5B0</accession>
<evidence type="ECO:0000256" key="1">
    <source>
        <dbReference type="SAM" id="MobiDB-lite"/>
    </source>
</evidence>
<feature type="region of interest" description="Disordered" evidence="1">
    <location>
        <begin position="373"/>
        <end position="395"/>
    </location>
</feature>
<evidence type="ECO:0000313" key="2">
    <source>
        <dbReference type="EMBL" id="ETD22267.1"/>
    </source>
</evidence>
<dbReference type="HOGENOM" id="CLU_302799_0_0_9"/>
<feature type="compositionally biased region" description="Basic and acidic residues" evidence="1">
    <location>
        <begin position="290"/>
        <end position="304"/>
    </location>
</feature>
<comment type="caution">
    <text evidence="2">The sequence shown here is derived from an EMBL/GenBank/DDBJ whole genome shotgun (WGS) entry which is preliminary data.</text>
</comment>
<evidence type="ECO:0000313" key="3">
    <source>
        <dbReference type="Proteomes" id="UP000018683"/>
    </source>
</evidence>
<proteinExistence type="predicted"/>
<dbReference type="STRING" id="1073376.HMPREF1202_01331"/>
<dbReference type="PATRIC" id="fig|1073376.3.peg.1369"/>
<name>V8C5B0_9FIRM</name>
<gene>
    <name evidence="2" type="ORF">HMPREF1202_01331</name>
</gene>
<feature type="compositionally biased region" description="Acidic residues" evidence="1">
    <location>
        <begin position="206"/>
        <end position="216"/>
    </location>
</feature>
<feature type="non-terminal residue" evidence="2">
    <location>
        <position position="1"/>
    </location>
</feature>
<dbReference type="EMBL" id="AZJE01000017">
    <property type="protein sequence ID" value="ETD22267.1"/>
    <property type="molecule type" value="Genomic_DNA"/>
</dbReference>